<feature type="compositionally biased region" description="Basic residues" evidence="1">
    <location>
        <begin position="44"/>
        <end position="58"/>
    </location>
</feature>
<organism evidence="2 3">
    <name type="scientific">Hypholoma sublateritium (strain FD-334 SS-4)</name>
    <dbReference type="NCBI Taxonomy" id="945553"/>
    <lineage>
        <taxon>Eukaryota</taxon>
        <taxon>Fungi</taxon>
        <taxon>Dikarya</taxon>
        <taxon>Basidiomycota</taxon>
        <taxon>Agaricomycotina</taxon>
        <taxon>Agaricomycetes</taxon>
        <taxon>Agaricomycetidae</taxon>
        <taxon>Agaricales</taxon>
        <taxon>Agaricineae</taxon>
        <taxon>Strophariaceae</taxon>
        <taxon>Hypholoma</taxon>
    </lineage>
</organism>
<proteinExistence type="predicted"/>
<evidence type="ECO:0000313" key="3">
    <source>
        <dbReference type="Proteomes" id="UP000054270"/>
    </source>
</evidence>
<gene>
    <name evidence="2" type="ORF">HYPSUDRAFT_46802</name>
</gene>
<dbReference type="AlphaFoldDB" id="A0A0D2KQU5"/>
<evidence type="ECO:0000256" key="1">
    <source>
        <dbReference type="SAM" id="MobiDB-lite"/>
    </source>
</evidence>
<dbReference type="EMBL" id="KN817611">
    <property type="protein sequence ID" value="KJA17007.1"/>
    <property type="molecule type" value="Genomic_DNA"/>
</dbReference>
<sequence length="58" mass="6771">MDRTARGWGRRHAVWRRIECADGANQYKGLASRTSSSAPERELHRKRRCTAGYTSHRR</sequence>
<reference evidence="3" key="1">
    <citation type="submission" date="2014-04" db="EMBL/GenBank/DDBJ databases">
        <title>Evolutionary Origins and Diversification of the Mycorrhizal Mutualists.</title>
        <authorList>
            <consortium name="DOE Joint Genome Institute"/>
            <consortium name="Mycorrhizal Genomics Consortium"/>
            <person name="Kohler A."/>
            <person name="Kuo A."/>
            <person name="Nagy L.G."/>
            <person name="Floudas D."/>
            <person name="Copeland A."/>
            <person name="Barry K.W."/>
            <person name="Cichocki N."/>
            <person name="Veneault-Fourrey C."/>
            <person name="LaButti K."/>
            <person name="Lindquist E.A."/>
            <person name="Lipzen A."/>
            <person name="Lundell T."/>
            <person name="Morin E."/>
            <person name="Murat C."/>
            <person name="Riley R."/>
            <person name="Ohm R."/>
            <person name="Sun H."/>
            <person name="Tunlid A."/>
            <person name="Henrissat B."/>
            <person name="Grigoriev I.V."/>
            <person name="Hibbett D.S."/>
            <person name="Martin F."/>
        </authorList>
    </citation>
    <scope>NUCLEOTIDE SEQUENCE [LARGE SCALE GENOMIC DNA]</scope>
    <source>
        <strain evidence="3">FD-334 SS-4</strain>
    </source>
</reference>
<evidence type="ECO:0000313" key="2">
    <source>
        <dbReference type="EMBL" id="KJA17007.1"/>
    </source>
</evidence>
<keyword evidence="3" id="KW-1185">Reference proteome</keyword>
<name>A0A0D2KQU5_HYPSF</name>
<protein>
    <submittedName>
        <fullName evidence="2">Uncharacterized protein</fullName>
    </submittedName>
</protein>
<dbReference type="Proteomes" id="UP000054270">
    <property type="component" value="Unassembled WGS sequence"/>
</dbReference>
<feature type="region of interest" description="Disordered" evidence="1">
    <location>
        <begin position="30"/>
        <end position="58"/>
    </location>
</feature>
<accession>A0A0D2KQU5</accession>